<dbReference type="Proteomes" id="UP000054350">
    <property type="component" value="Unassembled WGS sequence"/>
</dbReference>
<proteinExistence type="predicted"/>
<dbReference type="OrthoDB" id="5588830at2759"/>
<evidence type="ECO:0000313" key="3">
    <source>
        <dbReference type="Proteomes" id="UP000054350"/>
    </source>
</evidence>
<keyword evidence="3" id="KW-1185">Reference proteome</keyword>
<feature type="compositionally biased region" description="Low complexity" evidence="1">
    <location>
        <begin position="53"/>
        <end position="75"/>
    </location>
</feature>
<dbReference type="VEuPathDB" id="FungiDB:AMAG_02761"/>
<feature type="compositionally biased region" description="Low complexity" evidence="1">
    <location>
        <begin position="84"/>
        <end position="97"/>
    </location>
</feature>
<organism evidence="2 3">
    <name type="scientific">Allomyces macrogynus (strain ATCC 38327)</name>
    <name type="common">Allomyces javanicus var. macrogynus</name>
    <dbReference type="NCBI Taxonomy" id="578462"/>
    <lineage>
        <taxon>Eukaryota</taxon>
        <taxon>Fungi</taxon>
        <taxon>Fungi incertae sedis</taxon>
        <taxon>Blastocladiomycota</taxon>
        <taxon>Blastocladiomycetes</taxon>
        <taxon>Blastocladiales</taxon>
        <taxon>Blastocladiaceae</taxon>
        <taxon>Allomyces</taxon>
    </lineage>
</organism>
<evidence type="ECO:0000256" key="1">
    <source>
        <dbReference type="SAM" id="MobiDB-lite"/>
    </source>
</evidence>
<sequence length="453" mass="46688">MADHADASRAEDVLDFLDSIDNLNVDDPLADPAILADPAAKETGSAPKNDAKAPATGVPSAASTAAPPSSTSASSVMALLDEITAPAPEPTAAPTLTGHRRGGSTSTAAARLAARTPPPPAQSPTPAAARLASQQAKPSSSSSTAAPAAQASGGSGGGALDRVAQAVPTVREMTTQLLSEGHHATEKVTKVLTTVAAQASTVTTAAVATAAPRVTEGASSLQSILARGMTSVLDAVAPEARPLPLRLRMVGRSNLRSTAGTTLVSKDARELLASLLMEHALRVEWRDADDGENAAIRTYLPEELLDAKVAGLEAVWSESLKAPQPNHEDELVVFLAPAVWPTPTGPDSAKETWHIVYVVRVQGPGGRSVATLSQSIRVLPGKPVDQEWERLVVRSAMRASLDEWVEEVMAAAEAEAKEAAESALAAAEAEQDASGDRVMTPLEQANLEALSGM</sequence>
<feature type="compositionally biased region" description="Low complexity" evidence="1">
    <location>
        <begin position="26"/>
        <end position="38"/>
    </location>
</feature>
<reference evidence="3" key="2">
    <citation type="submission" date="2009-11" db="EMBL/GenBank/DDBJ databases">
        <title>The Genome Sequence of Allomyces macrogynus strain ATCC 38327.</title>
        <authorList>
            <consortium name="The Broad Institute Genome Sequencing Platform"/>
            <person name="Russ C."/>
            <person name="Cuomo C."/>
            <person name="Shea T."/>
            <person name="Young S.K."/>
            <person name="Zeng Q."/>
            <person name="Koehrsen M."/>
            <person name="Haas B."/>
            <person name="Borodovsky M."/>
            <person name="Guigo R."/>
            <person name="Alvarado L."/>
            <person name="Berlin A."/>
            <person name="Borenstein D."/>
            <person name="Chen Z."/>
            <person name="Engels R."/>
            <person name="Freedman E."/>
            <person name="Gellesch M."/>
            <person name="Goldberg J."/>
            <person name="Griggs A."/>
            <person name="Gujja S."/>
            <person name="Heiman D."/>
            <person name="Hepburn T."/>
            <person name="Howarth C."/>
            <person name="Jen D."/>
            <person name="Larson L."/>
            <person name="Lewis B."/>
            <person name="Mehta T."/>
            <person name="Park D."/>
            <person name="Pearson M."/>
            <person name="Roberts A."/>
            <person name="Saif S."/>
            <person name="Shenoy N."/>
            <person name="Sisk P."/>
            <person name="Stolte C."/>
            <person name="Sykes S."/>
            <person name="Walk T."/>
            <person name="White J."/>
            <person name="Yandava C."/>
            <person name="Burger G."/>
            <person name="Gray M.W."/>
            <person name="Holland P.W.H."/>
            <person name="King N."/>
            <person name="Lang F.B.F."/>
            <person name="Roger A.J."/>
            <person name="Ruiz-Trillo I."/>
            <person name="Lander E."/>
            <person name="Nusbaum C."/>
        </authorList>
    </citation>
    <scope>NUCLEOTIDE SEQUENCE [LARGE SCALE GENOMIC DNA]</scope>
    <source>
        <strain evidence="3">ATCC 38327</strain>
    </source>
</reference>
<protein>
    <submittedName>
        <fullName evidence="2">Uncharacterized protein</fullName>
    </submittedName>
</protein>
<evidence type="ECO:0000313" key="2">
    <source>
        <dbReference type="EMBL" id="KNE57001.1"/>
    </source>
</evidence>
<dbReference type="EMBL" id="GG745331">
    <property type="protein sequence ID" value="KNE57001.1"/>
    <property type="molecule type" value="Genomic_DNA"/>
</dbReference>
<accession>A0A0L0S3M3</accession>
<dbReference type="AlphaFoldDB" id="A0A0L0S3M3"/>
<feature type="region of interest" description="Disordered" evidence="1">
    <location>
        <begin position="25"/>
        <end position="160"/>
    </location>
</feature>
<name>A0A0L0S3M3_ALLM3</name>
<feature type="compositionally biased region" description="Low complexity" evidence="1">
    <location>
        <begin position="124"/>
        <end position="152"/>
    </location>
</feature>
<gene>
    <name evidence="2" type="ORF">AMAG_02761</name>
</gene>
<reference evidence="2 3" key="1">
    <citation type="submission" date="2009-11" db="EMBL/GenBank/DDBJ databases">
        <title>Annotation of Allomyces macrogynus ATCC 38327.</title>
        <authorList>
            <consortium name="The Broad Institute Genome Sequencing Platform"/>
            <person name="Russ C."/>
            <person name="Cuomo C."/>
            <person name="Burger G."/>
            <person name="Gray M.W."/>
            <person name="Holland P.W.H."/>
            <person name="King N."/>
            <person name="Lang F.B.F."/>
            <person name="Roger A.J."/>
            <person name="Ruiz-Trillo I."/>
            <person name="Young S.K."/>
            <person name="Zeng Q."/>
            <person name="Gargeya S."/>
            <person name="Fitzgerald M."/>
            <person name="Haas B."/>
            <person name="Abouelleil A."/>
            <person name="Alvarado L."/>
            <person name="Arachchi H.M."/>
            <person name="Berlin A."/>
            <person name="Chapman S.B."/>
            <person name="Gearin G."/>
            <person name="Goldberg J."/>
            <person name="Griggs A."/>
            <person name="Gujja S."/>
            <person name="Hansen M."/>
            <person name="Heiman D."/>
            <person name="Howarth C."/>
            <person name="Larimer J."/>
            <person name="Lui A."/>
            <person name="MacDonald P.J.P."/>
            <person name="McCowen C."/>
            <person name="Montmayeur A."/>
            <person name="Murphy C."/>
            <person name="Neiman D."/>
            <person name="Pearson M."/>
            <person name="Priest M."/>
            <person name="Roberts A."/>
            <person name="Saif S."/>
            <person name="Shea T."/>
            <person name="Sisk P."/>
            <person name="Stolte C."/>
            <person name="Sykes S."/>
            <person name="Wortman J."/>
            <person name="Nusbaum C."/>
            <person name="Birren B."/>
        </authorList>
    </citation>
    <scope>NUCLEOTIDE SEQUENCE [LARGE SCALE GENOMIC DNA]</scope>
    <source>
        <strain evidence="2 3">ATCC 38327</strain>
    </source>
</reference>